<feature type="domain" description="Glycine-zipper-containing OmpA-like membrane" evidence="2">
    <location>
        <begin position="69"/>
        <end position="109"/>
    </location>
</feature>
<feature type="compositionally biased region" description="Pro residues" evidence="1">
    <location>
        <begin position="157"/>
        <end position="200"/>
    </location>
</feature>
<dbReference type="InterPro" id="IPR025693">
    <property type="entry name" value="Gly-zipper_OmpA-like_dom"/>
</dbReference>
<gene>
    <name evidence="3" type="ORF">AW06_001303</name>
</gene>
<protein>
    <recommendedName>
        <fullName evidence="2">Glycine-zipper-containing OmpA-like membrane domain-containing protein</fullName>
    </recommendedName>
</protein>
<keyword evidence="4" id="KW-1185">Reference proteome</keyword>
<organism evidence="3 4">
    <name type="scientific">Candidatus Accumulibacter cognatus</name>
    <dbReference type="NCBI Taxonomy" id="2954383"/>
    <lineage>
        <taxon>Bacteria</taxon>
        <taxon>Pseudomonadati</taxon>
        <taxon>Pseudomonadota</taxon>
        <taxon>Betaproteobacteria</taxon>
        <taxon>Candidatus Accumulibacter</taxon>
    </lineage>
</organism>
<accession>A0A080MK23</accession>
<comment type="caution">
    <text evidence="3">The sequence shown here is derived from an EMBL/GenBank/DDBJ whole genome shotgun (WGS) entry which is preliminary data.</text>
</comment>
<dbReference type="Proteomes" id="UP000021315">
    <property type="component" value="Unassembled WGS sequence"/>
</dbReference>
<evidence type="ECO:0000256" key="1">
    <source>
        <dbReference type="SAM" id="MobiDB-lite"/>
    </source>
</evidence>
<proteinExistence type="predicted"/>
<sequence>MEKRMFLRLLAASLFMTGCVTIPTGPTVLVLPGQQKSFEHFRDDDIACQQYAWALTAPVSQAAADAAVSPAVVATAIGAAAGAIIGSATGRAGQGAAIGAGTGLVFGSSASGHTAHLTSYELQRRYNMAYVQCMYSRGNQVPGSAVYRQAPANYLPPGAPPPGYPPPGTPAPDLPPQPKPPPNYPPPNTLPPEGVPPQRK</sequence>
<dbReference type="AlphaFoldDB" id="A0A080MK23"/>
<dbReference type="STRING" id="1453999.AW06_001303"/>
<evidence type="ECO:0000259" key="2">
    <source>
        <dbReference type="Pfam" id="PF13436"/>
    </source>
</evidence>
<name>A0A080MK23_9PROT</name>
<dbReference type="EMBL" id="JDST02000021">
    <property type="protein sequence ID" value="KFB77609.1"/>
    <property type="molecule type" value="Genomic_DNA"/>
</dbReference>
<feature type="region of interest" description="Disordered" evidence="1">
    <location>
        <begin position="151"/>
        <end position="200"/>
    </location>
</feature>
<reference evidence="3" key="1">
    <citation type="submission" date="2014-02" db="EMBL/GenBank/DDBJ databases">
        <title>Expanding our view of genomic diversity in Candidatus Accumulibacter clades.</title>
        <authorList>
            <person name="Skennerton C.T."/>
            <person name="Barr J.J."/>
            <person name="Slater F.R."/>
            <person name="Bond P.L."/>
            <person name="Tyson G.W."/>
        </authorList>
    </citation>
    <scope>NUCLEOTIDE SEQUENCE [LARGE SCALE GENOMIC DNA]</scope>
</reference>
<dbReference type="PROSITE" id="PS51257">
    <property type="entry name" value="PROKAR_LIPOPROTEIN"/>
    <property type="match status" value="1"/>
</dbReference>
<evidence type="ECO:0000313" key="3">
    <source>
        <dbReference type="EMBL" id="KFB77609.1"/>
    </source>
</evidence>
<dbReference type="Pfam" id="PF13436">
    <property type="entry name" value="Gly-zipper_OmpA"/>
    <property type="match status" value="1"/>
</dbReference>
<evidence type="ECO:0000313" key="4">
    <source>
        <dbReference type="Proteomes" id="UP000021315"/>
    </source>
</evidence>